<reference evidence="1 2" key="1">
    <citation type="submission" date="2018-06" db="EMBL/GenBank/DDBJ databases">
        <authorList>
            <consortium name="Pathogen Informatics"/>
            <person name="Doyle S."/>
        </authorList>
    </citation>
    <scope>NUCLEOTIDE SEQUENCE [LARGE SCALE GENOMIC DNA]</scope>
    <source>
        <strain evidence="1 2">NCTC11126</strain>
    </source>
</reference>
<dbReference type="Proteomes" id="UP000250561">
    <property type="component" value="Unassembled WGS sequence"/>
</dbReference>
<protein>
    <submittedName>
        <fullName evidence="1">Uncharacterized protein</fullName>
    </submittedName>
</protein>
<sequence>MMSKKGSYHNCSYYGDNRCDYDMRDRQQRLLLSYVHEQEPYILPYSCFPLDNLKDNCCAIKTR</sequence>
<dbReference type="AlphaFoldDB" id="A0A2X1J8T1"/>
<name>A0A2X1J8T1_ECOLX</name>
<proteinExistence type="predicted"/>
<dbReference type="EMBL" id="UARS01000005">
    <property type="protein sequence ID" value="SPW42279.1"/>
    <property type="molecule type" value="Genomic_DNA"/>
</dbReference>
<gene>
    <name evidence="1" type="ORF">NCTC11126_01773</name>
</gene>
<accession>A0A2X1J8T1</accession>
<evidence type="ECO:0000313" key="2">
    <source>
        <dbReference type="Proteomes" id="UP000250561"/>
    </source>
</evidence>
<organism evidence="1 2">
    <name type="scientific">Escherichia coli</name>
    <dbReference type="NCBI Taxonomy" id="562"/>
    <lineage>
        <taxon>Bacteria</taxon>
        <taxon>Pseudomonadati</taxon>
        <taxon>Pseudomonadota</taxon>
        <taxon>Gammaproteobacteria</taxon>
        <taxon>Enterobacterales</taxon>
        <taxon>Enterobacteriaceae</taxon>
        <taxon>Escherichia</taxon>
    </lineage>
</organism>
<evidence type="ECO:0000313" key="1">
    <source>
        <dbReference type="EMBL" id="SPW42279.1"/>
    </source>
</evidence>